<proteinExistence type="predicted"/>
<reference evidence="3" key="1">
    <citation type="journal article" date="2020" name="Fungal Divers.">
        <title>Resolving the Mortierellaceae phylogeny through synthesis of multi-gene phylogenetics and phylogenomics.</title>
        <authorList>
            <person name="Vandepol N."/>
            <person name="Liber J."/>
            <person name="Desiro A."/>
            <person name="Na H."/>
            <person name="Kennedy M."/>
            <person name="Barry K."/>
            <person name="Grigoriev I.V."/>
            <person name="Miller A.N."/>
            <person name="O'Donnell K."/>
            <person name="Stajich J.E."/>
            <person name="Bonito G."/>
        </authorList>
    </citation>
    <scope>NUCLEOTIDE SEQUENCE</scope>
    <source>
        <strain evidence="3">KOD1015</strain>
    </source>
</reference>
<evidence type="ECO:0000313" key="4">
    <source>
        <dbReference type="Proteomes" id="UP000780801"/>
    </source>
</evidence>
<sequence>MAHSGRAVAYDLEAMSPRPPSRAPLVIIIDDSDNSDGPDKKARVVISIESDEGEDNDDSETDIRGKGTIERNGGNSNLPDNLAISERKKSMGATDKSTKGPWRETGRQTFSEQVESTSISSSSSASVCSTPERLASPSTEQQLGNFSPQGSNGLNASVIDIRSKEGSPMSEDSTMKPAEDEDTTKGFNGNTVSHSSSKHSGAGTPVPHQSTMTSTGDSAHPTLSGTCPSAFDSDNEVFGDIEDNNIEESLYYADSRMGGQLELSTGKPLPSRQDVDFVKKMNESYHESKKQLLTYQRTLKQRASASQRPPYTSVMDIATPSDLTYEEFELLIKFVKRSTQALRPVDWDALTADLFQFTGYVRSPEACRHAFERAFGQYSRRSKRVVPDRISTKNRGSISRLLRLRDIGRAQRTVVQDMIQLNMLRTLSHVSTFNFSSGSVVDMVLKMDGPKMMLATASAATQDIYNRPGNLLLTDITNGTTKQLNGHEVAGPSTQGAAMASTVNDIKLSTSGKFFISGSNDQSVMIWDAESGRQVNRVCDHTSKVNRIAVLEEPKDNEDVFASCSADGTIQIYKLNQEGQIVTRNKPLMVPSRPRCISSLSFSYGYFWDCLAAGLEAPDDMTGSDSLGGMVIFYDANVLTKVSAGELGFRQGASGGTGRSVSCLSFSPSGEYLVCGTSGRSIEDDEKGDGVVRVFETRRGREIQSAVSGHEDVNLVDFSPCERYIYSGDHSNEIAIFDRRFLNGARPVHRFYHPCKDHTSASLGITSALWWRQRTVTSQDMLMTSGGDGMVRLWDIRRAPEDAELWSMDAKLGPIARMIMSPDSRQLIIGGDTGAVSLFSLDQDIVAQYADKPMRLLQDNEEEPMEVDEL</sequence>
<feature type="compositionally biased region" description="Basic and acidic residues" evidence="2">
    <location>
        <begin position="96"/>
        <end position="106"/>
    </location>
</feature>
<dbReference type="AlphaFoldDB" id="A0A9P6KI80"/>
<name>A0A9P6KI80_9FUNG</name>
<evidence type="ECO:0000313" key="3">
    <source>
        <dbReference type="EMBL" id="KAF9585941.1"/>
    </source>
</evidence>
<feature type="region of interest" description="Disordered" evidence="2">
    <location>
        <begin position="1"/>
        <end position="23"/>
    </location>
</feature>
<dbReference type="InterPro" id="IPR001680">
    <property type="entry name" value="WD40_rpt"/>
</dbReference>
<dbReference type="EMBL" id="JAABOA010000095">
    <property type="protein sequence ID" value="KAF9585941.1"/>
    <property type="molecule type" value="Genomic_DNA"/>
</dbReference>
<dbReference type="PANTHER" id="PTHR19879">
    <property type="entry name" value="TRANSCRIPTION INITIATION FACTOR TFIID"/>
    <property type="match status" value="1"/>
</dbReference>
<comment type="caution">
    <text evidence="3">The sequence shown here is derived from an EMBL/GenBank/DDBJ whole genome shotgun (WGS) entry which is preliminary data.</text>
</comment>
<dbReference type="SUPFAM" id="SSF50978">
    <property type="entry name" value="WD40 repeat-like"/>
    <property type="match status" value="1"/>
</dbReference>
<feature type="compositionally biased region" description="Low complexity" evidence="2">
    <location>
        <begin position="111"/>
        <end position="130"/>
    </location>
</feature>
<feature type="compositionally biased region" description="Polar residues" evidence="2">
    <location>
        <begin position="136"/>
        <end position="155"/>
    </location>
</feature>
<dbReference type="Pfam" id="PF00400">
    <property type="entry name" value="WD40"/>
    <property type="match status" value="4"/>
</dbReference>
<dbReference type="PROSITE" id="PS50082">
    <property type="entry name" value="WD_REPEATS_2"/>
    <property type="match status" value="2"/>
</dbReference>
<dbReference type="OrthoDB" id="10248252at2759"/>
<feature type="region of interest" description="Disordered" evidence="2">
    <location>
        <begin position="47"/>
        <end position="231"/>
    </location>
</feature>
<dbReference type="InterPro" id="IPR036322">
    <property type="entry name" value="WD40_repeat_dom_sf"/>
</dbReference>
<dbReference type="PANTHER" id="PTHR19879:SF9">
    <property type="entry name" value="TRANSCRIPTION INITIATION FACTOR TFIID SUBUNIT 5"/>
    <property type="match status" value="1"/>
</dbReference>
<keyword evidence="4" id="KW-1185">Reference proteome</keyword>
<dbReference type="Proteomes" id="UP000780801">
    <property type="component" value="Unassembled WGS sequence"/>
</dbReference>
<organism evidence="3 4">
    <name type="scientific">Lunasporangiospora selenospora</name>
    <dbReference type="NCBI Taxonomy" id="979761"/>
    <lineage>
        <taxon>Eukaryota</taxon>
        <taxon>Fungi</taxon>
        <taxon>Fungi incertae sedis</taxon>
        <taxon>Mucoromycota</taxon>
        <taxon>Mortierellomycotina</taxon>
        <taxon>Mortierellomycetes</taxon>
        <taxon>Mortierellales</taxon>
        <taxon>Mortierellaceae</taxon>
        <taxon>Lunasporangiospora</taxon>
    </lineage>
</organism>
<dbReference type="InterPro" id="IPR015943">
    <property type="entry name" value="WD40/YVTN_repeat-like_dom_sf"/>
</dbReference>
<protein>
    <submittedName>
        <fullName evidence="3">Uncharacterized protein</fullName>
    </submittedName>
</protein>
<dbReference type="PROSITE" id="PS50294">
    <property type="entry name" value="WD_REPEATS_REGION"/>
    <property type="match status" value="1"/>
</dbReference>
<feature type="repeat" description="WD" evidence="1">
    <location>
        <begin position="781"/>
        <end position="804"/>
    </location>
</feature>
<feature type="repeat" description="WD" evidence="1">
    <location>
        <begin position="496"/>
        <end position="537"/>
    </location>
</feature>
<keyword evidence="1" id="KW-0853">WD repeat</keyword>
<feature type="compositionally biased region" description="Acidic residues" evidence="2">
    <location>
        <begin position="49"/>
        <end position="60"/>
    </location>
</feature>
<gene>
    <name evidence="3" type="ORF">BGW38_010847</name>
</gene>
<evidence type="ECO:0000256" key="1">
    <source>
        <dbReference type="PROSITE-ProRule" id="PRU00221"/>
    </source>
</evidence>
<dbReference type="SMART" id="SM00320">
    <property type="entry name" value="WD40"/>
    <property type="match status" value="6"/>
</dbReference>
<evidence type="ECO:0000256" key="2">
    <source>
        <dbReference type="SAM" id="MobiDB-lite"/>
    </source>
</evidence>
<dbReference type="Gene3D" id="2.130.10.10">
    <property type="entry name" value="YVTN repeat-like/Quinoprotein amine dehydrogenase"/>
    <property type="match status" value="1"/>
</dbReference>
<feature type="compositionally biased region" description="Polar residues" evidence="2">
    <location>
        <begin position="207"/>
        <end position="227"/>
    </location>
</feature>
<feature type="compositionally biased region" description="Polar residues" evidence="2">
    <location>
        <begin position="185"/>
        <end position="199"/>
    </location>
</feature>
<accession>A0A9P6KI80</accession>